<evidence type="ECO:0000259" key="1">
    <source>
        <dbReference type="Pfam" id="PF13472"/>
    </source>
</evidence>
<dbReference type="GO" id="GO:0004622">
    <property type="term" value="F:phosphatidylcholine lysophospholipase activity"/>
    <property type="evidence" value="ECO:0007669"/>
    <property type="project" value="TreeGrafter"/>
</dbReference>
<dbReference type="InterPro" id="IPR051532">
    <property type="entry name" value="Ester_Hydrolysis_Enzymes"/>
</dbReference>
<evidence type="ECO:0000313" key="2">
    <source>
        <dbReference type="EMBL" id="SPF32081.1"/>
    </source>
</evidence>
<reference evidence="3" key="1">
    <citation type="submission" date="2018-02" db="EMBL/GenBank/DDBJ databases">
        <authorList>
            <person name="Hausmann B."/>
        </authorList>
    </citation>
    <scope>NUCLEOTIDE SEQUENCE [LARGE SCALE GENOMIC DNA]</scope>
    <source>
        <strain evidence="3">Peat soil MAG SbA1</strain>
    </source>
</reference>
<dbReference type="PANTHER" id="PTHR30383:SF5">
    <property type="entry name" value="SGNH HYDROLASE-TYPE ESTERASE DOMAIN-CONTAINING PROTEIN"/>
    <property type="match status" value="1"/>
</dbReference>
<feature type="domain" description="SGNH hydrolase-type esterase" evidence="1">
    <location>
        <begin position="65"/>
        <end position="216"/>
    </location>
</feature>
<dbReference type="EMBL" id="OMOD01000006">
    <property type="protein sequence ID" value="SPF32081.1"/>
    <property type="molecule type" value="Genomic_DNA"/>
</dbReference>
<proteinExistence type="predicted"/>
<dbReference type="Pfam" id="PF13472">
    <property type="entry name" value="Lipase_GDSL_2"/>
    <property type="match status" value="1"/>
</dbReference>
<dbReference type="Proteomes" id="UP000238701">
    <property type="component" value="Unassembled WGS sequence"/>
</dbReference>
<dbReference type="InterPro" id="IPR036514">
    <property type="entry name" value="SGNH_hydro_sf"/>
</dbReference>
<dbReference type="PANTHER" id="PTHR30383">
    <property type="entry name" value="THIOESTERASE 1/PROTEASE 1/LYSOPHOSPHOLIPASE L1"/>
    <property type="match status" value="1"/>
</dbReference>
<name>A0A2U3JXH3_9BACT</name>
<dbReference type="CDD" id="cd04502">
    <property type="entry name" value="SGNH_hydrolase_like_7"/>
    <property type="match status" value="1"/>
</dbReference>
<dbReference type="AlphaFoldDB" id="A0A2U3JXH3"/>
<dbReference type="Gene3D" id="3.40.50.1110">
    <property type="entry name" value="SGNH hydrolase"/>
    <property type="match status" value="1"/>
</dbReference>
<dbReference type="InterPro" id="IPR013830">
    <property type="entry name" value="SGNH_hydro"/>
</dbReference>
<gene>
    <name evidence="2" type="ORF">SBA1_1030015</name>
</gene>
<dbReference type="SUPFAM" id="SSF52266">
    <property type="entry name" value="SGNH hydrolase"/>
    <property type="match status" value="1"/>
</dbReference>
<accession>A0A2U3JXH3</accession>
<evidence type="ECO:0000313" key="3">
    <source>
        <dbReference type="Proteomes" id="UP000238701"/>
    </source>
</evidence>
<organism evidence="2 3">
    <name type="scientific">Candidatus Sulfotelmatobacter kueseliae</name>
    <dbReference type="NCBI Taxonomy" id="2042962"/>
    <lineage>
        <taxon>Bacteria</taxon>
        <taxon>Pseudomonadati</taxon>
        <taxon>Acidobacteriota</taxon>
        <taxon>Terriglobia</taxon>
        <taxon>Terriglobales</taxon>
        <taxon>Candidatus Korobacteraceae</taxon>
        <taxon>Candidatus Sulfotelmatobacter</taxon>
    </lineage>
</organism>
<sequence length="252" mass="28435">MQRFLLRLALILVVLLMVAAGLAYWRLGKAESWETEIRSYEQSDRVAQPKPGVIVFTGSSSIRLWDTLADDMKPLDVINRGFGGSQLFQVNRFAHRIILPYHPNAVVLYCGDNDLSWPALKSPETVLADFQQFVEIVHSALPETWIYYLSIKPSTLRWNRWPEMQRANALIAAFARTQERVQFIDISSPMLDSAGKPRRDLLNGDGLHPSPKCYQLWLSIIKPVLIQRFGPAATTSLPFPSGNVISQGSHGF</sequence>
<protein>
    <recommendedName>
        <fullName evidence="1">SGNH hydrolase-type esterase domain-containing protein</fullName>
    </recommendedName>
</protein>